<dbReference type="RefSeq" id="WP_091548898.1">
    <property type="nucleotide sequence ID" value="NZ_FONY01000040.1"/>
</dbReference>
<accession>A0A1I2J515</accession>
<dbReference type="STRING" id="1003.SAMN04488541_104024"/>
<keyword evidence="1" id="KW-1133">Transmembrane helix</keyword>
<gene>
    <name evidence="2" type="ORF">SAMN04488541_104024</name>
</gene>
<organism evidence="2 3">
    <name type="scientific">Thermoflexibacter ruber</name>
    <dbReference type="NCBI Taxonomy" id="1003"/>
    <lineage>
        <taxon>Bacteria</taxon>
        <taxon>Pseudomonadati</taxon>
        <taxon>Bacteroidota</taxon>
        <taxon>Cytophagia</taxon>
        <taxon>Cytophagales</taxon>
        <taxon>Thermoflexibacteraceae</taxon>
        <taxon>Thermoflexibacter</taxon>
    </lineage>
</organism>
<evidence type="ECO:0000313" key="3">
    <source>
        <dbReference type="Proteomes" id="UP000199513"/>
    </source>
</evidence>
<sequence>MDIKENLKLISKAGLAIIRTLIVVVSLGIFVNWTLAVIGFFIIKPLSSGAVVVLLLGFMVGLPIAYFQVGKNYAIRRGLYLIFKEKKVALFEYIVYQILNSAKDKVLTSQNFKDYLSKTSLWLKHFPKPIQFIISFLLSKVPVHETLLSVIKNQEISEKTIGDISEKVAKELDERTPVNFIQPNLAALWFLMLINLIGFIIVFMTK</sequence>
<dbReference type="EMBL" id="FONY01000040">
    <property type="protein sequence ID" value="SFF48327.1"/>
    <property type="molecule type" value="Genomic_DNA"/>
</dbReference>
<feature type="transmembrane region" description="Helical" evidence="1">
    <location>
        <begin position="185"/>
        <end position="204"/>
    </location>
</feature>
<evidence type="ECO:0000256" key="1">
    <source>
        <dbReference type="SAM" id="Phobius"/>
    </source>
</evidence>
<dbReference type="Proteomes" id="UP000199513">
    <property type="component" value="Unassembled WGS sequence"/>
</dbReference>
<keyword evidence="1" id="KW-0472">Membrane</keyword>
<evidence type="ECO:0000313" key="2">
    <source>
        <dbReference type="EMBL" id="SFF48327.1"/>
    </source>
</evidence>
<keyword evidence="3" id="KW-1185">Reference proteome</keyword>
<feature type="transmembrane region" description="Helical" evidence="1">
    <location>
        <begin position="49"/>
        <end position="67"/>
    </location>
</feature>
<protein>
    <submittedName>
        <fullName evidence="2">Uncharacterized protein</fullName>
    </submittedName>
</protein>
<keyword evidence="1" id="KW-0812">Transmembrane</keyword>
<dbReference type="AlphaFoldDB" id="A0A1I2J515"/>
<proteinExistence type="predicted"/>
<feature type="transmembrane region" description="Helical" evidence="1">
    <location>
        <begin position="21"/>
        <end position="43"/>
    </location>
</feature>
<name>A0A1I2J515_9BACT</name>
<reference evidence="3" key="1">
    <citation type="submission" date="2016-10" db="EMBL/GenBank/DDBJ databases">
        <authorList>
            <person name="Varghese N."/>
            <person name="Submissions S."/>
        </authorList>
    </citation>
    <scope>NUCLEOTIDE SEQUENCE [LARGE SCALE GENOMIC DNA]</scope>
    <source>
        <strain>GEY</strain>
        <strain evidence="3">DSM 9560</strain>
    </source>
</reference>